<evidence type="ECO:0000313" key="6">
    <source>
        <dbReference type="Proteomes" id="UP001523216"/>
    </source>
</evidence>
<dbReference type="PANTHER" id="PTHR22946">
    <property type="entry name" value="DIENELACTONE HYDROLASE DOMAIN-CONTAINING PROTEIN-RELATED"/>
    <property type="match status" value="1"/>
</dbReference>
<geneLocation type="plasmid" evidence="5">
    <name>p1</name>
</geneLocation>
<feature type="domain" description="Serine aminopeptidase S33" evidence="4">
    <location>
        <begin position="57"/>
        <end position="162"/>
    </location>
</feature>
<keyword evidence="3" id="KW-0472">Membrane</keyword>
<evidence type="ECO:0000313" key="5">
    <source>
        <dbReference type="EMBL" id="MCM4076034.1"/>
    </source>
</evidence>
<keyword evidence="3" id="KW-0812">Transmembrane</keyword>
<protein>
    <submittedName>
        <fullName evidence="5">Alpha/beta fold hydrolase</fullName>
    </submittedName>
</protein>
<evidence type="ECO:0000256" key="1">
    <source>
        <dbReference type="ARBA" id="ARBA00008645"/>
    </source>
</evidence>
<feature type="transmembrane region" description="Helical" evidence="3">
    <location>
        <begin position="337"/>
        <end position="356"/>
    </location>
</feature>
<dbReference type="InterPro" id="IPR022742">
    <property type="entry name" value="Hydrolase_4"/>
</dbReference>
<feature type="transmembrane region" description="Helical" evidence="3">
    <location>
        <begin position="261"/>
        <end position="282"/>
    </location>
</feature>
<dbReference type="SUPFAM" id="SSF53474">
    <property type="entry name" value="alpha/beta-Hydrolases"/>
    <property type="match status" value="1"/>
</dbReference>
<accession>A0ABT0XQI6</accession>
<keyword evidence="3" id="KW-1133">Transmembrane helix</keyword>
<comment type="caution">
    <text evidence="5">The sequence shown here is derived from an EMBL/GenBank/DDBJ whole genome shotgun (WGS) entry which is preliminary data.</text>
</comment>
<dbReference type="GO" id="GO:0016787">
    <property type="term" value="F:hydrolase activity"/>
    <property type="evidence" value="ECO:0007669"/>
    <property type="project" value="UniProtKB-KW"/>
</dbReference>
<sequence length="385" mass="38984">MDRIRRWWLPLLALVLALTGGLLLVRAGGGLEREHVVVGGVPLDVVRPAGSPPGPGVVVAHGYAGSARLMAQFGDTLAARGWTVVLPDLDGHGANTRSPTDLQYDLDVAVTHLRGLPGVDGSRLALVGHSMGAGAVTAYAAGHPRIGATVAISLPGAAPVPKDQPARLLLLTGGLEFPGFRAAAAEAVAGARPDRRALVVPGVEHISVLYAPATHRLTADWLGPGDEPLPSPLRRLVASGLLLLGLLLGFPAVARLGVGPLTVAYAGATIAVPLHLGFTYAVPVGAHRWALLGLWAGFAVLGLAGGSLRNDLIGAVLAVVVLTTAAVAGVAPGFILLVVPLLGVLMVIQAGLSAVLRAGAAPAWVVALTGSLLVAWPIATTLPLA</sequence>
<proteinExistence type="inferred from homology"/>
<evidence type="ECO:0000259" key="4">
    <source>
        <dbReference type="Pfam" id="PF12146"/>
    </source>
</evidence>
<dbReference type="Pfam" id="PF12146">
    <property type="entry name" value="Hydrolase_4"/>
    <property type="match status" value="1"/>
</dbReference>
<comment type="similarity">
    <text evidence="1">Belongs to the AB hydrolase superfamily.</text>
</comment>
<evidence type="ECO:0000256" key="3">
    <source>
        <dbReference type="SAM" id="Phobius"/>
    </source>
</evidence>
<keyword evidence="2 5" id="KW-0378">Hydrolase</keyword>
<feature type="transmembrane region" description="Helical" evidence="3">
    <location>
        <begin position="288"/>
        <end position="305"/>
    </location>
</feature>
<keyword evidence="5" id="KW-0614">Plasmid</keyword>
<reference evidence="5 6" key="1">
    <citation type="submission" date="2022-06" db="EMBL/GenBank/DDBJ databases">
        <title>Actinoplanes abujensis sp. nov., isolated from Nigerian arid soil.</title>
        <authorList>
            <person name="Ding P."/>
        </authorList>
    </citation>
    <scope>NUCLEOTIDE SEQUENCE [LARGE SCALE GENOMIC DNA]</scope>
    <source>
        <strain evidence="6">TRM88002</strain>
        <plasmid evidence="5">p1</plasmid>
    </source>
</reference>
<name>A0ABT0XQI6_9ACTN</name>
<dbReference type="Proteomes" id="UP001523216">
    <property type="component" value="Unassembled WGS sequence"/>
</dbReference>
<feature type="transmembrane region" description="Helical" evidence="3">
    <location>
        <begin position="363"/>
        <end position="384"/>
    </location>
</feature>
<organism evidence="5 6">
    <name type="scientific">Paractinoplanes hotanensis</name>
    <dbReference type="NCBI Taxonomy" id="2906497"/>
    <lineage>
        <taxon>Bacteria</taxon>
        <taxon>Bacillati</taxon>
        <taxon>Actinomycetota</taxon>
        <taxon>Actinomycetes</taxon>
        <taxon>Micromonosporales</taxon>
        <taxon>Micromonosporaceae</taxon>
        <taxon>Paractinoplanes</taxon>
    </lineage>
</organism>
<evidence type="ECO:0000256" key="2">
    <source>
        <dbReference type="ARBA" id="ARBA00022801"/>
    </source>
</evidence>
<gene>
    <name evidence="5" type="ORF">LXN57_00470</name>
</gene>
<keyword evidence="6" id="KW-1185">Reference proteome</keyword>
<feature type="transmembrane region" description="Helical" evidence="3">
    <location>
        <begin position="312"/>
        <end position="331"/>
    </location>
</feature>
<dbReference type="RefSeq" id="WP_251796057.1">
    <property type="nucleotide sequence ID" value="NZ_JAMQOL010000001.1"/>
</dbReference>
<dbReference type="InterPro" id="IPR029058">
    <property type="entry name" value="AB_hydrolase_fold"/>
</dbReference>
<feature type="transmembrane region" description="Helical" evidence="3">
    <location>
        <begin position="236"/>
        <end position="254"/>
    </location>
</feature>
<dbReference type="PANTHER" id="PTHR22946:SF9">
    <property type="entry name" value="POLYKETIDE TRANSFERASE AF380"/>
    <property type="match status" value="1"/>
</dbReference>
<dbReference type="Gene3D" id="3.40.50.1820">
    <property type="entry name" value="alpha/beta hydrolase"/>
    <property type="match status" value="1"/>
</dbReference>
<dbReference type="EMBL" id="JAMQOL010000001">
    <property type="protein sequence ID" value="MCM4076034.1"/>
    <property type="molecule type" value="Genomic_DNA"/>
</dbReference>
<dbReference type="InterPro" id="IPR050261">
    <property type="entry name" value="FrsA_esterase"/>
</dbReference>